<evidence type="ECO:0000256" key="1">
    <source>
        <dbReference type="SAM" id="MobiDB-lite"/>
    </source>
</evidence>
<dbReference type="InterPro" id="IPR052276">
    <property type="entry name" value="Diphthamide-biosynth_chaperone"/>
</dbReference>
<feature type="region of interest" description="Disordered" evidence="1">
    <location>
        <begin position="88"/>
        <end position="118"/>
    </location>
</feature>
<keyword evidence="5" id="KW-1185">Reference proteome</keyword>
<accession>A0ABQ6K0E7</accession>
<dbReference type="Proteomes" id="UP001157069">
    <property type="component" value="Unassembled WGS sequence"/>
</dbReference>
<evidence type="ECO:0008006" key="6">
    <source>
        <dbReference type="Google" id="ProtNLM"/>
    </source>
</evidence>
<dbReference type="Pfam" id="PF00226">
    <property type="entry name" value="DnaJ"/>
    <property type="match status" value="1"/>
</dbReference>
<evidence type="ECO:0000313" key="5">
    <source>
        <dbReference type="Proteomes" id="UP001157069"/>
    </source>
</evidence>
<dbReference type="PROSITE" id="PS50076">
    <property type="entry name" value="DNAJ_2"/>
    <property type="match status" value="1"/>
</dbReference>
<dbReference type="SUPFAM" id="SSF46565">
    <property type="entry name" value="Chaperone J-domain"/>
    <property type="match status" value="1"/>
</dbReference>
<protein>
    <recommendedName>
        <fullName evidence="6">Molecular chaperone DnaJ</fullName>
    </recommendedName>
</protein>
<reference evidence="5" key="1">
    <citation type="journal article" date="2019" name="Int. J. Syst. Evol. Microbiol.">
        <title>The Global Catalogue of Microorganisms (GCM) 10K type strain sequencing project: providing services to taxonomists for standard genome sequencing and annotation.</title>
        <authorList>
            <consortium name="The Broad Institute Genomics Platform"/>
            <consortium name="The Broad Institute Genome Sequencing Center for Infectious Disease"/>
            <person name="Wu L."/>
            <person name="Ma J."/>
        </authorList>
    </citation>
    <scope>NUCLEOTIDE SEQUENCE [LARGE SCALE GENOMIC DNA]</scope>
    <source>
        <strain evidence="5">NBRC 108755</strain>
    </source>
</reference>
<dbReference type="EMBL" id="BSVA01000001">
    <property type="protein sequence ID" value="GMA92271.1"/>
    <property type="molecule type" value="Genomic_DNA"/>
</dbReference>
<dbReference type="PANTHER" id="PTHR44240:SF10">
    <property type="entry name" value="J DOMAIN-CONTAINING PROTEIN"/>
    <property type="match status" value="1"/>
</dbReference>
<dbReference type="PRINTS" id="PR00625">
    <property type="entry name" value="JDOMAIN"/>
</dbReference>
<dbReference type="SMART" id="SM00271">
    <property type="entry name" value="DnaJ"/>
    <property type="match status" value="1"/>
</dbReference>
<dbReference type="PROSITE" id="PS50965">
    <property type="entry name" value="NERD"/>
    <property type="match status" value="1"/>
</dbReference>
<name>A0ABQ6K0E7_9MICO</name>
<dbReference type="InterPro" id="IPR036869">
    <property type="entry name" value="J_dom_sf"/>
</dbReference>
<comment type="caution">
    <text evidence="4">The sequence shown here is derived from an EMBL/GenBank/DDBJ whole genome shotgun (WGS) entry which is preliminary data.</text>
</comment>
<evidence type="ECO:0000259" key="2">
    <source>
        <dbReference type="PROSITE" id="PS50076"/>
    </source>
</evidence>
<dbReference type="Gene3D" id="1.10.287.110">
    <property type="entry name" value="DnaJ domain"/>
    <property type="match status" value="1"/>
</dbReference>
<feature type="domain" description="J" evidence="2">
    <location>
        <begin position="23"/>
        <end position="84"/>
    </location>
</feature>
<dbReference type="InterPro" id="IPR011528">
    <property type="entry name" value="NERD"/>
</dbReference>
<dbReference type="InterPro" id="IPR001623">
    <property type="entry name" value="DnaJ_domain"/>
</dbReference>
<dbReference type="Pfam" id="PF08378">
    <property type="entry name" value="NERD"/>
    <property type="match status" value="1"/>
</dbReference>
<feature type="domain" description="NERD" evidence="3">
    <location>
        <begin position="159"/>
        <end position="264"/>
    </location>
</feature>
<proteinExistence type="predicted"/>
<organism evidence="4 5">
    <name type="scientific">Homoserinibacter gongjuensis</name>
    <dbReference type="NCBI Taxonomy" id="1162968"/>
    <lineage>
        <taxon>Bacteria</taxon>
        <taxon>Bacillati</taxon>
        <taxon>Actinomycetota</taxon>
        <taxon>Actinomycetes</taxon>
        <taxon>Micrococcales</taxon>
        <taxon>Microbacteriaceae</taxon>
        <taxon>Homoserinibacter</taxon>
    </lineage>
</organism>
<dbReference type="PANTHER" id="PTHR44240">
    <property type="entry name" value="DNAJ DOMAIN (PROKARYOTIC HEAT SHOCK PROTEIN)-RELATED"/>
    <property type="match status" value="1"/>
</dbReference>
<evidence type="ECO:0000313" key="4">
    <source>
        <dbReference type="EMBL" id="GMA92271.1"/>
    </source>
</evidence>
<gene>
    <name evidence="4" type="ORF">GCM10025869_28000</name>
</gene>
<sequence length="315" mass="33905">MRHEQEPVRRTIECVPDSPLASSPYEVLGVSATASDDELRRAYRRRLRETHPDAGGRVTEFHAVQGAWELLGTAEARAAYDARGLRGTASAPPAYAPPAPRPRTNSRPQARSSGHPGGWYRERYLDELREWVGRGVEVPDPYDAALVRSAPRQVKHLLAAAIAEERSARELAGLGIGYSLWHDVDTSAGKIDHIVLGPTGLWALLSEDWGGEVRVKGSELIGQAVAGDRPVHALSARARAFGRAARVKFSGIGIVVPDADAPVVADLGSVRGSRALLIPQLQLAHVIRTGIPGVGTGGTDLFELRSRIQGAVRFV</sequence>
<evidence type="ECO:0000259" key="3">
    <source>
        <dbReference type="PROSITE" id="PS50965"/>
    </source>
</evidence>
<feature type="compositionally biased region" description="Polar residues" evidence="1">
    <location>
        <begin position="103"/>
        <end position="112"/>
    </location>
</feature>